<organism evidence="5 7">
    <name type="scientific">Ferrimonas balearica (strain DSM 9799 / CCM 4581 / KCTC 23876 / PAT)</name>
    <dbReference type="NCBI Taxonomy" id="550540"/>
    <lineage>
        <taxon>Bacteria</taxon>
        <taxon>Pseudomonadati</taxon>
        <taxon>Pseudomonadota</taxon>
        <taxon>Gammaproteobacteria</taxon>
        <taxon>Alteromonadales</taxon>
        <taxon>Ferrimonadaceae</taxon>
        <taxon>Ferrimonas</taxon>
    </lineage>
</organism>
<reference evidence="5" key="2">
    <citation type="submission" date="2010-09" db="EMBL/GenBank/DDBJ databases">
        <title>The complete genome of Ferrimonas balearica DSM 9799.</title>
        <authorList>
            <consortium name="US DOE Joint Genome Institute (JGI-PGF)"/>
            <person name="Lucas S."/>
            <person name="Copeland A."/>
            <person name="Lapidus A."/>
            <person name="Glavina del Rio T."/>
            <person name="Dalin E."/>
            <person name="Tice H."/>
            <person name="Bruce D."/>
            <person name="Goodwin L."/>
            <person name="Pitluck S."/>
            <person name="Kyrpides N."/>
            <person name="Mavromatis K."/>
            <person name="Ivanova N."/>
            <person name="Ovchinnikova G."/>
            <person name="Davenport K."/>
            <person name="Brettin T."/>
            <person name="Detter J.C."/>
            <person name="Han C."/>
            <person name="Tapia R."/>
            <person name="Land M."/>
            <person name="Hauser L."/>
            <person name="Markowitz V."/>
            <person name="Cheng J.-F."/>
            <person name="Hugenholtz P."/>
            <person name="Woyke T."/>
            <person name="Wu D."/>
            <person name="Tindall B."/>
            <person name="Faehnrich R."/>
            <person name="Schneider S."/>
            <person name="Klenk H.-P."/>
            <person name="Eisen J.A."/>
        </authorList>
    </citation>
    <scope>NUCLEOTIDE SEQUENCE</scope>
    <source>
        <strain evidence="5">DSM 9799</strain>
    </source>
</reference>
<dbReference type="Pfam" id="PF11854">
    <property type="entry name" value="MtrB_PioB"/>
    <property type="match status" value="1"/>
</dbReference>
<dbReference type="EMBL" id="CP002209">
    <property type="protein sequence ID" value="ADN77816.1"/>
    <property type="molecule type" value="Genomic_DNA"/>
</dbReference>
<keyword evidence="2" id="KW-0472">Membrane</keyword>
<feature type="signal peptide" evidence="4">
    <location>
        <begin position="1"/>
        <end position="21"/>
    </location>
</feature>
<dbReference type="GeneID" id="67183826"/>
<dbReference type="HOGENOM" id="CLU_024976_0_0_6"/>
<dbReference type="AlphaFoldDB" id="E1SNK6"/>
<dbReference type="SUPFAM" id="SSF56935">
    <property type="entry name" value="Porins"/>
    <property type="match status" value="1"/>
</dbReference>
<keyword evidence="7" id="KW-1185">Reference proteome</keyword>
<dbReference type="InterPro" id="IPR020016">
    <property type="entry name" value="Decahaem-assoc_OM_MtrB/PioB"/>
</dbReference>
<comment type="subcellular location">
    <subcellularLocation>
        <location evidence="1">Cell outer membrane</location>
    </subcellularLocation>
</comment>
<evidence type="ECO:0000313" key="6">
    <source>
        <dbReference type="EMBL" id="ADN77816.1"/>
    </source>
</evidence>
<evidence type="ECO:0000256" key="3">
    <source>
        <dbReference type="ARBA" id="ARBA00023237"/>
    </source>
</evidence>
<dbReference type="eggNOG" id="COG3637">
    <property type="taxonomic scope" value="Bacteria"/>
</dbReference>
<dbReference type="Proteomes" id="UP000006683">
    <property type="component" value="Chromosome"/>
</dbReference>
<accession>E1SNK6</accession>
<keyword evidence="4" id="KW-0732">Signal</keyword>
<protein>
    <submittedName>
        <fullName evidence="5">Decaheme-associated outer membrane protein, MtrB/PioB family</fullName>
    </submittedName>
</protein>
<evidence type="ECO:0000313" key="5">
    <source>
        <dbReference type="EMBL" id="ADN76679.1"/>
    </source>
</evidence>
<proteinExistence type="predicted"/>
<dbReference type="eggNOG" id="COG2067">
    <property type="taxonomic scope" value="Bacteria"/>
</dbReference>
<dbReference type="InterPro" id="IPR036942">
    <property type="entry name" value="Beta-barrel_TonB_sf"/>
</dbReference>
<evidence type="ECO:0000256" key="2">
    <source>
        <dbReference type="ARBA" id="ARBA00023136"/>
    </source>
</evidence>
<dbReference type="GO" id="GO:0009279">
    <property type="term" value="C:cell outer membrane"/>
    <property type="evidence" value="ECO:0007669"/>
    <property type="project" value="UniProtKB-SubCell"/>
</dbReference>
<dbReference type="Gene3D" id="2.40.170.20">
    <property type="entry name" value="TonB-dependent receptor, beta-barrel domain"/>
    <property type="match status" value="1"/>
</dbReference>
<reference evidence="5 7" key="1">
    <citation type="journal article" date="2010" name="Stand. Genomic Sci.">
        <title>Complete genome sequence of Ferrimonas balearica type strain (PAT).</title>
        <authorList>
            <person name="Nolan M."/>
            <person name="Sikorski J."/>
            <person name="Davenport K."/>
            <person name="Lucas S."/>
            <person name="Glavina Del Rio T."/>
            <person name="Tice H."/>
            <person name="Cheng J."/>
            <person name="Goodwin L."/>
            <person name="Pitluck S."/>
            <person name="Liolios K."/>
            <person name="Ivanova N."/>
            <person name="Mavromatis K."/>
            <person name="Ovchinnikova G."/>
            <person name="Pati A."/>
            <person name="Chen A."/>
            <person name="Palaniappan K."/>
            <person name="Land M."/>
            <person name="Hauser L."/>
            <person name="Chang Y."/>
            <person name="Jeffries C."/>
            <person name="Tapia R."/>
            <person name="Brettin T."/>
            <person name="Detter J."/>
            <person name="Han C."/>
            <person name="Yasawong M."/>
            <person name="Rohde M."/>
            <person name="Tindall B."/>
            <person name="Goker M."/>
            <person name="Woyke T."/>
            <person name="Bristow J."/>
            <person name="Eisen J."/>
            <person name="Markowitz V."/>
            <person name="Hugenholtz P."/>
            <person name="Kyrpides N."/>
            <person name="Klenk H."/>
            <person name="Lapidus A."/>
        </authorList>
    </citation>
    <scope>NUCLEOTIDE SEQUENCE [LARGE SCALE GENOMIC DNA]</scope>
    <source>
        <strain evidence="5">DSM 9799</strain>
        <strain evidence="7">DSM 9799 / CCM 4581 / KCTC 23876 / PAT</strain>
    </source>
</reference>
<evidence type="ECO:0000313" key="7">
    <source>
        <dbReference type="Proteomes" id="UP000006683"/>
    </source>
</evidence>
<dbReference type="EMBL" id="CP002209">
    <property type="protein sequence ID" value="ADN76679.1"/>
    <property type="molecule type" value="Genomic_DNA"/>
</dbReference>
<name>E1SNK6_FERBD</name>
<dbReference type="KEGG" id="fbl:Fbal_3620"/>
<feature type="chain" id="PRO_5007653155" evidence="4">
    <location>
        <begin position="22"/>
        <end position="665"/>
    </location>
</feature>
<dbReference type="KEGG" id="fbl:Fbal_2477"/>
<dbReference type="STRING" id="550540.Fbal_2477"/>
<sequence>MKAQLSMTALAILSVMAPAQGASFALSQANTQSLDTSSWACKRCDAPQASGTIGLSAGAVQSNDDHVANRFGARDGAVAGVNANATLNGDEEGRLDLNADQLGMSSGYGQARYRDNHLDAQFDYAKLRTVDATAQTQYGFDGRNLVALDQPIDVDLEQRRERTGLGLAYQDVMAGLNWRTYARYDHESKTGFKSSSTSFIKSPVNIAAPVDTTTQTFNAGAELGGEQWHTAVSYQGSLFENSYDGLYNGERGAVQALAPNNEAHLVALSGQYRMGKTRLTGRLTQGWLYQNDTDFVDPLGAPNGITNANGEVRTQGANLRLTSALSGVRLAAKYDYSDRDNRTPVFAYDQSLSIDSLSGTARMNTPLDITRHRYGLDASTRLSQRVALEAGYQGERTERSHSVRETTEDNTVWARTRVSAMDNLELGLKASYGQRDGSRYQASEATSSEDNTLLRKYYLADRDRTELSFDASYSPFAALSLDATVRYAKDDYSESEIGLLDADDLSYDLSANYRVTEALNLHAFAGQQWIESNQAGSQSFASADWTYRIEDQFDYAGVGASYGGLMDDRLTVGADYQYTESSSDTQVSEGQPYGDYFQWAHSVRAYADYAVSTRTSVRLDYRYERYYDTDYADVASDSIPGLITLGDLGHNYNAHLLMLTLTYSL</sequence>
<evidence type="ECO:0000256" key="4">
    <source>
        <dbReference type="SAM" id="SignalP"/>
    </source>
</evidence>
<evidence type="ECO:0000256" key="1">
    <source>
        <dbReference type="ARBA" id="ARBA00004442"/>
    </source>
</evidence>
<dbReference type="NCBIfam" id="TIGR03509">
    <property type="entry name" value="OMP_MtrB_PioB"/>
    <property type="match status" value="1"/>
</dbReference>
<gene>
    <name evidence="5" type="ordered locus">Fbal_2477</name>
    <name evidence="6" type="ordered locus">Fbal_3620</name>
</gene>
<keyword evidence="3" id="KW-0998">Cell outer membrane</keyword>
<dbReference type="RefSeq" id="WP_013345985.1">
    <property type="nucleotide sequence ID" value="NC_014541.1"/>
</dbReference>
<dbReference type="OrthoDB" id="9146719at2"/>